<dbReference type="AlphaFoldDB" id="A0A074W5F4"/>
<protein>
    <submittedName>
        <fullName evidence="7">Alpha/beta-hydrolase</fullName>
    </submittedName>
</protein>
<dbReference type="Gene3D" id="3.40.50.1820">
    <property type="entry name" value="alpha/beta hydrolase"/>
    <property type="match status" value="1"/>
</dbReference>
<organism evidence="7 8">
    <name type="scientific">Aureobasidium namibiae CBS 147.97</name>
    <dbReference type="NCBI Taxonomy" id="1043004"/>
    <lineage>
        <taxon>Eukaryota</taxon>
        <taxon>Fungi</taxon>
        <taxon>Dikarya</taxon>
        <taxon>Ascomycota</taxon>
        <taxon>Pezizomycotina</taxon>
        <taxon>Dothideomycetes</taxon>
        <taxon>Dothideomycetidae</taxon>
        <taxon>Dothideales</taxon>
        <taxon>Saccotheciaceae</taxon>
        <taxon>Aureobasidium</taxon>
    </lineage>
</organism>
<keyword evidence="8" id="KW-1185">Reference proteome</keyword>
<feature type="domain" description="Carboxylesterase type B" evidence="6">
    <location>
        <begin position="23"/>
        <end position="471"/>
    </location>
</feature>
<dbReference type="InterPro" id="IPR000997">
    <property type="entry name" value="Cholinesterase"/>
</dbReference>
<feature type="active site" description="Acyl-ester intermediate" evidence="4">
    <location>
        <position position="219"/>
    </location>
</feature>
<dbReference type="InterPro" id="IPR050654">
    <property type="entry name" value="AChE-related_enzymes"/>
</dbReference>
<feature type="active site" description="Charge relay system" evidence="4">
    <location>
        <position position="338"/>
    </location>
</feature>
<feature type="signal peptide" evidence="5">
    <location>
        <begin position="1"/>
        <end position="19"/>
    </location>
</feature>
<dbReference type="PRINTS" id="PR00878">
    <property type="entry name" value="CHOLNESTRASE"/>
</dbReference>
<dbReference type="GO" id="GO:0004104">
    <property type="term" value="F:cholinesterase activity"/>
    <property type="evidence" value="ECO:0007669"/>
    <property type="project" value="InterPro"/>
</dbReference>
<dbReference type="Pfam" id="PF00135">
    <property type="entry name" value="COesterase"/>
    <property type="match status" value="1"/>
</dbReference>
<keyword evidence="2 7" id="KW-0378">Hydrolase</keyword>
<evidence type="ECO:0000259" key="6">
    <source>
        <dbReference type="Pfam" id="PF00135"/>
    </source>
</evidence>
<dbReference type="PANTHER" id="PTHR43918">
    <property type="entry name" value="ACETYLCHOLINESTERASE"/>
    <property type="match status" value="1"/>
</dbReference>
<keyword evidence="5" id="KW-0732">Signal</keyword>
<dbReference type="PROSITE" id="PS00941">
    <property type="entry name" value="CARBOXYLESTERASE_B_2"/>
    <property type="match status" value="1"/>
</dbReference>
<dbReference type="InterPro" id="IPR029058">
    <property type="entry name" value="AB_hydrolase_fold"/>
</dbReference>
<gene>
    <name evidence="7" type="ORF">M436DRAFT_59156</name>
</gene>
<keyword evidence="3" id="KW-1015">Disulfide bond</keyword>
<dbReference type="Proteomes" id="UP000027730">
    <property type="component" value="Unassembled WGS sequence"/>
</dbReference>
<dbReference type="STRING" id="1043004.A0A074W5F4"/>
<proteinExistence type="inferred from homology"/>
<accession>A0A074W5F4</accession>
<evidence type="ECO:0000256" key="1">
    <source>
        <dbReference type="ARBA" id="ARBA00005964"/>
    </source>
</evidence>
<dbReference type="PANTHER" id="PTHR43918:SF4">
    <property type="entry name" value="CARBOXYLIC ESTER HYDROLASE"/>
    <property type="match status" value="1"/>
</dbReference>
<feature type="chain" id="PRO_5001701149" evidence="5">
    <location>
        <begin position="20"/>
        <end position="551"/>
    </location>
</feature>
<feature type="active site" description="Charge relay system" evidence="4">
    <location>
        <position position="434"/>
    </location>
</feature>
<dbReference type="RefSeq" id="XP_013422264.1">
    <property type="nucleotide sequence ID" value="XM_013566810.1"/>
</dbReference>
<name>A0A074W5F4_9PEZI</name>
<evidence type="ECO:0000313" key="8">
    <source>
        <dbReference type="Proteomes" id="UP000027730"/>
    </source>
</evidence>
<evidence type="ECO:0000256" key="4">
    <source>
        <dbReference type="PIRSR" id="PIRSR600997-1"/>
    </source>
</evidence>
<dbReference type="ESTHER" id="9pezi-a0a074w5f4">
    <property type="family name" value="Fungal_carboxylesterase_lipase"/>
</dbReference>
<evidence type="ECO:0000256" key="2">
    <source>
        <dbReference type="ARBA" id="ARBA00022801"/>
    </source>
</evidence>
<dbReference type="InterPro" id="IPR019819">
    <property type="entry name" value="Carboxylesterase_B_CS"/>
</dbReference>
<evidence type="ECO:0000256" key="5">
    <source>
        <dbReference type="SAM" id="SignalP"/>
    </source>
</evidence>
<dbReference type="OrthoDB" id="408631at2759"/>
<comment type="similarity">
    <text evidence="1">Belongs to the type-B carboxylesterase/lipase family.</text>
</comment>
<dbReference type="EMBL" id="KL584740">
    <property type="protein sequence ID" value="KEQ68083.1"/>
    <property type="molecule type" value="Genomic_DNA"/>
</dbReference>
<dbReference type="InterPro" id="IPR002018">
    <property type="entry name" value="CarbesteraseB"/>
</dbReference>
<reference evidence="7 8" key="1">
    <citation type="journal article" date="2014" name="BMC Genomics">
        <title>Genome sequencing of four Aureobasidium pullulans varieties: biotechnological potential, stress tolerance, and description of new species.</title>
        <authorList>
            <person name="Gostin Ar C."/>
            <person name="Ohm R.A."/>
            <person name="Kogej T."/>
            <person name="Sonjak S."/>
            <person name="Turk M."/>
            <person name="Zajc J."/>
            <person name="Zalar P."/>
            <person name="Grube M."/>
            <person name="Sun H."/>
            <person name="Han J."/>
            <person name="Sharma A."/>
            <person name="Chiniquy J."/>
            <person name="Ngan C.Y."/>
            <person name="Lipzen A."/>
            <person name="Barry K."/>
            <person name="Grigoriev I.V."/>
            <person name="Gunde-Cimerman N."/>
        </authorList>
    </citation>
    <scope>NUCLEOTIDE SEQUENCE [LARGE SCALE GENOMIC DNA]</scope>
    <source>
        <strain evidence="7 8">CBS 147.97</strain>
    </source>
</reference>
<sequence length="551" mass="58897">MFYFLVLCTSFSGLARAHAGPTACIENGLVIGTTTSLPAASATVNQFLGIPFAQSPPERFSPPQPVTQKSVINATAWKPACIQEFTYPLAAQQFTELIFNQPPPPESEDCLYLNIYSPAAQSSELGGRAVMFWLYGGGLEFGGAGQPSYDGSHLAGNEDVVVVTTNYRTNVIGFPSSPELPLTGHNLGFLDQRFALQWVQRNIHAFGSDPSKVTIFGESAGATSVDALLTSFSKNSTPPFRGAILGSGQVTFKPSSPASSLPAWYNLTVELGCPGKFKSNLSCVRAANATNIKRIIEINELQFQPIADNVTLVSDPLRRRALGEVANIPVLGGTNAQEGRAFQVGQNNITTWFNTNFGSSPSLVAAIKEAYPLGVDGLDLPYEVISQIYTDYSFQCPQALWANASAAGGIPTWRYYVNASFDNTQRYPNLGVYHSSEISIVFSTYPTVNTTTQEYALSRFMRGAWATFAKNPINGPGWNAVGSGTAGVVYNGRLDGQLNSGDGSVLQEDWDLGVLGDVGNVHGSGVTVLPQSAVDGKCALFAPVYKAIMQG</sequence>
<evidence type="ECO:0000256" key="3">
    <source>
        <dbReference type="ARBA" id="ARBA00023157"/>
    </source>
</evidence>
<dbReference type="HOGENOM" id="CLU_006586_15_0_1"/>
<dbReference type="GeneID" id="25412766"/>
<dbReference type="SUPFAM" id="SSF53474">
    <property type="entry name" value="alpha/beta-Hydrolases"/>
    <property type="match status" value="1"/>
</dbReference>
<evidence type="ECO:0000313" key="7">
    <source>
        <dbReference type="EMBL" id="KEQ68083.1"/>
    </source>
</evidence>